<protein>
    <submittedName>
        <fullName evidence="1">Uncharacterized protein</fullName>
    </submittedName>
</protein>
<gene>
    <name evidence="1" type="ORF">LLCLJKAH_00220</name>
</gene>
<keyword evidence="2" id="KW-1185">Reference proteome</keyword>
<reference evidence="1 2" key="1">
    <citation type="submission" date="2020-09" db="EMBL/GenBank/DDBJ databases">
        <authorList>
            <person name="Jameson E."/>
        </authorList>
    </citation>
    <scope>NUCLEOTIDE SEQUENCE [LARGE SCALE GENOMIC DNA]</scope>
</reference>
<proteinExistence type="predicted"/>
<evidence type="ECO:0000313" key="1">
    <source>
        <dbReference type="EMBL" id="CAD5236209.1"/>
    </source>
</evidence>
<dbReference type="Proteomes" id="UP000596247">
    <property type="component" value="Chromosome"/>
</dbReference>
<evidence type="ECO:0000313" key="2">
    <source>
        <dbReference type="Proteomes" id="UP000596247"/>
    </source>
</evidence>
<name>A0A7R8R6H8_9CAUD</name>
<organism evidence="1 2">
    <name type="scientific">Klebsiella phage vB_KvM-Eowyn</name>
    <dbReference type="NCBI Taxonomy" id="2762819"/>
    <lineage>
        <taxon>Viruses</taxon>
        <taxon>Duplodnaviria</taxon>
        <taxon>Heunggongvirae</taxon>
        <taxon>Uroviricota</taxon>
        <taxon>Caudoviricetes</taxon>
        <taxon>Chimalliviridae</taxon>
        <taxon>Eowynvirus</taxon>
        <taxon>Eowynvirus eowyn</taxon>
    </lineage>
</organism>
<sequence length="155" mass="17472">MRPLEFVYKGVKLTLDTKSFNPTQPFILLNDEAEESYLLNVTNLSEEWATKPAVIRKLGKLASPYGVIQLIVTGLTKPWKLTGRRATLHGVEFQEGVFDIGNDLVGAWMPIGDVNQHVPVQTYTVDNKHPRLYGKLLGRAFVHVKVDDGYRFVFG</sequence>
<accession>A0A7R8R6H8</accession>
<dbReference type="EMBL" id="LR881104">
    <property type="protein sequence ID" value="CAD5236209.1"/>
    <property type="molecule type" value="Genomic_DNA"/>
</dbReference>